<evidence type="ECO:0000256" key="1">
    <source>
        <dbReference type="ARBA" id="ARBA00023125"/>
    </source>
</evidence>
<accession>A0A645AR32</accession>
<feature type="region of interest" description="Disordered" evidence="2">
    <location>
        <begin position="240"/>
        <end position="264"/>
    </location>
</feature>
<keyword evidence="1" id="KW-0238">DNA-binding</keyword>
<dbReference type="EMBL" id="VSSQ01014960">
    <property type="protein sequence ID" value="MPM54781.1"/>
    <property type="molecule type" value="Genomic_DNA"/>
</dbReference>
<evidence type="ECO:0000313" key="4">
    <source>
        <dbReference type="EMBL" id="MPM54781.1"/>
    </source>
</evidence>
<dbReference type="PANTHER" id="PTHR41251:SF1">
    <property type="entry name" value="NON-HOMOLOGOUS END JOINING PROTEIN KU"/>
    <property type="match status" value="1"/>
</dbReference>
<dbReference type="InterPro" id="IPR009187">
    <property type="entry name" value="Prok_Ku"/>
</dbReference>
<dbReference type="CDD" id="cd00789">
    <property type="entry name" value="KU_like"/>
    <property type="match status" value="1"/>
</dbReference>
<feature type="compositionally biased region" description="Basic and acidic residues" evidence="2">
    <location>
        <begin position="255"/>
        <end position="264"/>
    </location>
</feature>
<dbReference type="InterPro" id="IPR016194">
    <property type="entry name" value="SPOC-like_C_dom_sf"/>
</dbReference>
<evidence type="ECO:0000256" key="2">
    <source>
        <dbReference type="SAM" id="MobiDB-lite"/>
    </source>
</evidence>
<feature type="domain" description="Ku" evidence="3">
    <location>
        <begin position="40"/>
        <end position="168"/>
    </location>
</feature>
<dbReference type="Pfam" id="PF02735">
    <property type="entry name" value="Ku"/>
    <property type="match status" value="1"/>
</dbReference>
<reference evidence="4" key="1">
    <citation type="submission" date="2019-08" db="EMBL/GenBank/DDBJ databases">
        <authorList>
            <person name="Kucharzyk K."/>
            <person name="Murdoch R.W."/>
            <person name="Higgins S."/>
            <person name="Loffler F."/>
        </authorList>
    </citation>
    <scope>NUCLEOTIDE SEQUENCE</scope>
</reference>
<proteinExistence type="inferred from homology"/>
<dbReference type="Gene3D" id="2.40.290.10">
    <property type="match status" value="1"/>
</dbReference>
<dbReference type="HAMAP" id="MF_01875">
    <property type="entry name" value="Prokaryotic_Ku"/>
    <property type="match status" value="1"/>
</dbReference>
<gene>
    <name evidence="4" type="primary">ku_7</name>
    <name evidence="4" type="ORF">SDC9_101561</name>
</gene>
<dbReference type="InterPro" id="IPR006164">
    <property type="entry name" value="DNA_bd_Ku70/Ku80"/>
</dbReference>
<dbReference type="PANTHER" id="PTHR41251">
    <property type="entry name" value="NON-HOMOLOGOUS END JOINING PROTEIN KU"/>
    <property type="match status" value="1"/>
</dbReference>
<dbReference type="NCBIfam" id="TIGR02772">
    <property type="entry name" value="Ku_bact"/>
    <property type="match status" value="1"/>
</dbReference>
<organism evidence="4">
    <name type="scientific">bioreactor metagenome</name>
    <dbReference type="NCBI Taxonomy" id="1076179"/>
    <lineage>
        <taxon>unclassified sequences</taxon>
        <taxon>metagenomes</taxon>
        <taxon>ecological metagenomes</taxon>
    </lineage>
</organism>
<name>A0A645AR32_9ZZZZ</name>
<dbReference type="PIRSF" id="PIRSF006493">
    <property type="entry name" value="Prok_Ku"/>
    <property type="match status" value="1"/>
</dbReference>
<dbReference type="AlphaFoldDB" id="A0A645AR32"/>
<dbReference type="GO" id="GO:0006303">
    <property type="term" value="P:double-strand break repair via nonhomologous end joining"/>
    <property type="evidence" value="ECO:0007669"/>
    <property type="project" value="InterPro"/>
</dbReference>
<evidence type="ECO:0000259" key="3">
    <source>
        <dbReference type="SMART" id="SM00559"/>
    </source>
</evidence>
<protein>
    <submittedName>
        <fullName evidence="4">Non-homologous end joining protein Ku</fullName>
    </submittedName>
</protein>
<comment type="caution">
    <text evidence="4">The sequence shown here is derived from an EMBL/GenBank/DDBJ whole genome shotgun (WGS) entry which is preliminary data.</text>
</comment>
<dbReference type="SUPFAM" id="SSF100939">
    <property type="entry name" value="SPOC domain-like"/>
    <property type="match status" value="1"/>
</dbReference>
<dbReference type="GO" id="GO:0003690">
    <property type="term" value="F:double-stranded DNA binding"/>
    <property type="evidence" value="ECO:0007669"/>
    <property type="project" value="TreeGrafter"/>
</dbReference>
<sequence>MIVIPVKLYGATEPVDVPLHQVHGVDGGRIRYRRVCEICGQEVPYDQIDRGYTAADGRVVVLTKHDLEQLPLASKGTVEISTFVDESEIDPVYFEKTYLIEAKGVGVKPYVLLRDALAKTGKAGVVKVALRTRESLALIRPRGDLLVMDTMLWPDEVRDPSFAAPDTEVHASPAEVTMAETFIGQMSGHWEPSEYTDSYRAALEALVTAKLEGATVPEPVKTEGGGEVVDLMAALRASVEAAKKRGHASSGKSSGSDKDEAAAG</sequence>
<dbReference type="SMART" id="SM00559">
    <property type="entry name" value="Ku78"/>
    <property type="match status" value="1"/>
</dbReference>